<sequence length="822" mass="90311">MSLSNTSLSNLPLLNESHIEQADITLTSLTRAAAALKEGKLPTSQQFATLVQKVLKSNLLQPELGARLTGKVGGGKLSVRGRELVESERAVLEGLVRIVLEKNSDDKIQRFLWVASQADFEVDADADLPDVPVPSDHEIGEATRALKQLFTLLLTSSQLRRIVGDVVNLFRDMFADAADQAAEASIRATKASKQAAKTMRAGEEEKAEGKVNVSINGDVSSKQLKKKVLRGAEDAKDDALASISKSGRQLKSYVDEKLPTDVKDAFIERFKAVVDEIQSNPEFEESINTIVGLIRKYAARSKEALKETASSVDAKVETNDKADSAASLFREIVESFTGDLSPVFQTADKVARDLENDSRIKSLLEDAESLLDRAINDPGYITSSRAQRRAESLYDQAQELVNSNAAWKKDADEFVAEASKCLHRAANDKALVQLGDRFERLGKAFTKFTQTGFTLTDGGAMWADLTQVFLPRILGALEEIPLPRVEFTSEDVDLVIDNVRFTSASFVPDATHFRNHNEISVKKGCESKCFWILCEIMTSVSDPPVSVFADAAYASEFSTSTTLSISGLRLQAKDISYYLHKKAGWLTVEDYGMLDIKIGTEGEDDGLDVTLTVKNAEESDRESFFKLTRVEVALTGFSISIHDSQHPIRNFFARPALRGCIEKQFVSTLEEQIGAMFQQADRAVYDLNRKAAGARLASPDPLTFLRAVFTPTGPSLISSITSTGITKVGAKGEYILAIGVEEELLPGKRTGLGHKGRDVVSKKRAAESLMEEGVSQYEQVRNTVEEVGEAIGEEAERIQKEARDQARKERRDSGWKSQAFDV</sequence>
<reference evidence="4" key="1">
    <citation type="submission" date="2016-09" db="EMBL/GenBank/DDBJ databases">
        <authorList>
            <person name="Jeantristanb JTB J.-T."/>
            <person name="Ricardo R."/>
        </authorList>
    </citation>
    <scope>NUCLEOTIDE SEQUENCE [LARGE SCALE GENOMIC DNA]</scope>
</reference>
<evidence type="ECO:0000256" key="1">
    <source>
        <dbReference type="SAM" id="MobiDB-lite"/>
    </source>
</evidence>
<evidence type="ECO:0000313" key="3">
    <source>
        <dbReference type="EMBL" id="SCV73759.1"/>
    </source>
</evidence>
<evidence type="ECO:0000259" key="2">
    <source>
        <dbReference type="Pfam" id="PF19343"/>
    </source>
</evidence>
<feature type="domain" description="HAM1-like N-terminal" evidence="2">
    <location>
        <begin position="33"/>
        <end position="184"/>
    </location>
</feature>
<evidence type="ECO:0000313" key="4">
    <source>
        <dbReference type="Proteomes" id="UP000198372"/>
    </source>
</evidence>
<dbReference type="PANTHER" id="PTHR31138">
    <property type="entry name" value="CHROMOSOME 19, WHOLE GENOME SHOTGUN SEQUENCE"/>
    <property type="match status" value="1"/>
</dbReference>
<dbReference type="Proteomes" id="UP000198372">
    <property type="component" value="Unassembled WGS sequence"/>
</dbReference>
<organism evidence="3 4">
    <name type="scientific">Microbotryum intermedium</name>
    <dbReference type="NCBI Taxonomy" id="269621"/>
    <lineage>
        <taxon>Eukaryota</taxon>
        <taxon>Fungi</taxon>
        <taxon>Dikarya</taxon>
        <taxon>Basidiomycota</taxon>
        <taxon>Pucciniomycotina</taxon>
        <taxon>Microbotryomycetes</taxon>
        <taxon>Microbotryales</taxon>
        <taxon>Microbotryaceae</taxon>
        <taxon>Microbotryum</taxon>
    </lineage>
</organism>
<gene>
    <name evidence="3" type="ORF">BQ2448_6189</name>
</gene>
<feature type="domain" description="HAM1-like N-terminal" evidence="2">
    <location>
        <begin position="193"/>
        <end position="521"/>
    </location>
</feature>
<dbReference type="Pfam" id="PF19343">
    <property type="entry name" value="HAM1_N"/>
    <property type="match status" value="3"/>
</dbReference>
<name>A0A238FLV2_9BASI</name>
<protein>
    <submittedName>
        <fullName evidence="3">BQ2448_6189 protein</fullName>
    </submittedName>
</protein>
<keyword evidence="4" id="KW-1185">Reference proteome</keyword>
<dbReference type="PANTHER" id="PTHR31138:SF1">
    <property type="entry name" value="PDZ DOMAIN-CONTAINING PROTEIN"/>
    <property type="match status" value="1"/>
</dbReference>
<dbReference type="InterPro" id="IPR045967">
    <property type="entry name" value="HAM1-like_N"/>
</dbReference>
<feature type="domain" description="HAM1-like N-terminal" evidence="2">
    <location>
        <begin position="555"/>
        <end position="619"/>
    </location>
</feature>
<accession>A0A238FLV2</accession>
<proteinExistence type="predicted"/>
<dbReference type="OrthoDB" id="5407957at2759"/>
<feature type="compositionally biased region" description="Basic and acidic residues" evidence="1">
    <location>
        <begin position="794"/>
        <end position="814"/>
    </location>
</feature>
<dbReference type="STRING" id="269621.A0A238FLV2"/>
<dbReference type="EMBL" id="FMSP01000019">
    <property type="protein sequence ID" value="SCV73759.1"/>
    <property type="molecule type" value="Genomic_DNA"/>
</dbReference>
<feature type="region of interest" description="Disordered" evidence="1">
    <location>
        <begin position="792"/>
        <end position="822"/>
    </location>
</feature>
<dbReference type="AlphaFoldDB" id="A0A238FLV2"/>